<comment type="caution">
    <text evidence="1">The sequence shown here is derived from an EMBL/GenBank/DDBJ whole genome shotgun (WGS) entry which is preliminary data.</text>
</comment>
<feature type="non-terminal residue" evidence="1">
    <location>
        <position position="80"/>
    </location>
</feature>
<organism evidence="1 2">
    <name type="scientific">Rotaria socialis</name>
    <dbReference type="NCBI Taxonomy" id="392032"/>
    <lineage>
        <taxon>Eukaryota</taxon>
        <taxon>Metazoa</taxon>
        <taxon>Spiralia</taxon>
        <taxon>Gnathifera</taxon>
        <taxon>Rotifera</taxon>
        <taxon>Eurotatoria</taxon>
        <taxon>Bdelloidea</taxon>
        <taxon>Philodinida</taxon>
        <taxon>Philodinidae</taxon>
        <taxon>Rotaria</taxon>
    </lineage>
</organism>
<sequence>IYSRPNSVHDCLPEFVTHQYADSNESNRQVYIQHPNEIFKSRSVQTPPSYHPDTIADANQTRMLHEALHKLSLSLEYRNT</sequence>
<dbReference type="Proteomes" id="UP000663848">
    <property type="component" value="Unassembled WGS sequence"/>
</dbReference>
<protein>
    <submittedName>
        <fullName evidence="1">Uncharacterized protein</fullName>
    </submittedName>
</protein>
<reference evidence="1" key="1">
    <citation type="submission" date="2021-02" db="EMBL/GenBank/DDBJ databases">
        <authorList>
            <person name="Nowell W R."/>
        </authorList>
    </citation>
    <scope>NUCLEOTIDE SEQUENCE</scope>
</reference>
<feature type="non-terminal residue" evidence="1">
    <location>
        <position position="1"/>
    </location>
</feature>
<dbReference type="EMBL" id="CAJOBR010081517">
    <property type="protein sequence ID" value="CAF5124431.1"/>
    <property type="molecule type" value="Genomic_DNA"/>
</dbReference>
<accession>A0A822FCY4</accession>
<proteinExistence type="predicted"/>
<dbReference type="AlphaFoldDB" id="A0A822FCY4"/>
<gene>
    <name evidence="1" type="ORF">QYT958_LOCUS46283</name>
</gene>
<name>A0A822FCY4_9BILA</name>
<evidence type="ECO:0000313" key="2">
    <source>
        <dbReference type="Proteomes" id="UP000663848"/>
    </source>
</evidence>
<evidence type="ECO:0000313" key="1">
    <source>
        <dbReference type="EMBL" id="CAF5124431.1"/>
    </source>
</evidence>